<dbReference type="EMBL" id="JAXAVX010000002">
    <property type="protein sequence ID" value="MDX8151462.1"/>
    <property type="molecule type" value="Genomic_DNA"/>
</dbReference>
<dbReference type="PANTHER" id="PTHR30308:SF2">
    <property type="entry name" value="SSRA-BINDING PROTEIN"/>
    <property type="match status" value="1"/>
</dbReference>
<feature type="region of interest" description="Disordered" evidence="4">
    <location>
        <begin position="137"/>
        <end position="158"/>
    </location>
</feature>
<dbReference type="PROSITE" id="PS01317">
    <property type="entry name" value="SSRP"/>
    <property type="match status" value="1"/>
</dbReference>
<dbReference type="NCBIfam" id="NF003843">
    <property type="entry name" value="PRK05422.1"/>
    <property type="match status" value="1"/>
</dbReference>
<comment type="similarity">
    <text evidence="3">Belongs to the SmpB family.</text>
</comment>
<keyword evidence="6" id="KW-1185">Reference proteome</keyword>
<proteinExistence type="inferred from homology"/>
<dbReference type="InterPro" id="IPR023620">
    <property type="entry name" value="SmpB"/>
</dbReference>
<evidence type="ECO:0000256" key="3">
    <source>
        <dbReference type="HAMAP-Rule" id="MF_00023"/>
    </source>
</evidence>
<organism evidence="5 6">
    <name type="scientific">Patulibacter brassicae</name>
    <dbReference type="NCBI Taxonomy" id="1705717"/>
    <lineage>
        <taxon>Bacteria</taxon>
        <taxon>Bacillati</taxon>
        <taxon>Actinomycetota</taxon>
        <taxon>Thermoleophilia</taxon>
        <taxon>Solirubrobacterales</taxon>
        <taxon>Patulibacteraceae</taxon>
        <taxon>Patulibacter</taxon>
    </lineage>
</organism>
<evidence type="ECO:0000256" key="4">
    <source>
        <dbReference type="SAM" id="MobiDB-lite"/>
    </source>
</evidence>
<reference evidence="5 6" key="1">
    <citation type="submission" date="2023-11" db="EMBL/GenBank/DDBJ databases">
        <authorList>
            <person name="Xu M."/>
            <person name="Jiang T."/>
        </authorList>
    </citation>
    <scope>NUCLEOTIDE SEQUENCE [LARGE SCALE GENOMIC DNA]</scope>
    <source>
        <strain evidence="5 6">SD</strain>
    </source>
</reference>
<dbReference type="Proteomes" id="UP001277761">
    <property type="component" value="Unassembled WGS sequence"/>
</dbReference>
<evidence type="ECO:0000256" key="1">
    <source>
        <dbReference type="ARBA" id="ARBA00022490"/>
    </source>
</evidence>
<accession>A0ABU4VI14</accession>
<evidence type="ECO:0000313" key="6">
    <source>
        <dbReference type="Proteomes" id="UP001277761"/>
    </source>
</evidence>
<keyword evidence="2 3" id="KW-0694">RNA-binding</keyword>
<dbReference type="PANTHER" id="PTHR30308">
    <property type="entry name" value="TMRNA-BINDING COMPONENT OF TRANS-TRANSLATION TAGGING COMPLEX"/>
    <property type="match status" value="1"/>
</dbReference>
<name>A0ABU4VI14_9ACTN</name>
<evidence type="ECO:0000313" key="5">
    <source>
        <dbReference type="EMBL" id="MDX8151462.1"/>
    </source>
</evidence>
<comment type="function">
    <text evidence="3">Required for rescue of stalled ribosomes mediated by trans-translation. Binds to transfer-messenger RNA (tmRNA), required for stable association of tmRNA with ribosomes. tmRNA and SmpB together mimic tRNA shape, replacing the anticodon stem-loop with SmpB. tmRNA is encoded by the ssrA gene; the 2 termini fold to resemble tRNA(Ala) and it encodes a 'tag peptide', a short internal open reading frame. During trans-translation Ala-aminoacylated tmRNA acts like a tRNA, entering the A-site of stalled ribosomes, displacing the stalled mRNA. The ribosome then switches to translate the ORF on the tmRNA; the nascent peptide is terminated with the 'tag peptide' encoded by the tmRNA and targeted for degradation. The ribosome is freed to recommence translation, which seems to be the essential function of trans-translation.</text>
</comment>
<gene>
    <name evidence="3 5" type="primary">smpB</name>
    <name evidence="5" type="ORF">SK069_07660</name>
</gene>
<comment type="caution">
    <text evidence="5">The sequence shown here is derived from an EMBL/GenBank/DDBJ whole genome shotgun (WGS) entry which is preliminary data.</text>
</comment>
<dbReference type="InterPro" id="IPR000037">
    <property type="entry name" value="SsrA-bd_prot"/>
</dbReference>
<dbReference type="InterPro" id="IPR020081">
    <property type="entry name" value="SsrA-bd_prot_CS"/>
</dbReference>
<keyword evidence="1 3" id="KW-0963">Cytoplasm</keyword>
<dbReference type="HAMAP" id="MF_00023">
    <property type="entry name" value="SmpB"/>
    <property type="match status" value="1"/>
</dbReference>
<dbReference type="Pfam" id="PF01668">
    <property type="entry name" value="SmpB"/>
    <property type="match status" value="1"/>
</dbReference>
<comment type="subcellular location">
    <subcellularLocation>
        <location evidence="3">Cytoplasm</location>
    </subcellularLocation>
    <text evidence="3">The tmRNA-SmpB complex associates with stalled 70S ribosomes.</text>
</comment>
<dbReference type="NCBIfam" id="TIGR00086">
    <property type="entry name" value="smpB"/>
    <property type="match status" value="1"/>
</dbReference>
<dbReference type="Gene3D" id="2.40.280.10">
    <property type="match status" value="1"/>
</dbReference>
<dbReference type="SUPFAM" id="SSF74982">
    <property type="entry name" value="Small protein B (SmpB)"/>
    <property type="match status" value="1"/>
</dbReference>
<dbReference type="RefSeq" id="WP_319953611.1">
    <property type="nucleotide sequence ID" value="NZ_JAXAVX010000002.1"/>
</dbReference>
<protein>
    <recommendedName>
        <fullName evidence="3">SsrA-binding protein</fullName>
    </recommendedName>
    <alternativeName>
        <fullName evidence="3">Small protein B</fullName>
    </alternativeName>
</protein>
<evidence type="ECO:0000256" key="2">
    <source>
        <dbReference type="ARBA" id="ARBA00022884"/>
    </source>
</evidence>
<sequence length="158" mass="18292">MAKGKKKPPAGDYAFNRQARFRYELLDRLECGIQLHGTEVKALRTVGAQMGDSYVDVRRGELWLRNLRIDPYAPAAMNNHQPDRPRKLLAHRREIDRLLGEIQQAGLTVVPVRIYPKGQTIKVEIALARGKNVADKREDLKRRDQQREMQRALREANR</sequence>